<keyword evidence="1" id="KW-1133">Transmembrane helix</keyword>
<protein>
    <submittedName>
        <fullName evidence="2">Membrane protein</fullName>
    </submittedName>
</protein>
<evidence type="ECO:0000313" key="3">
    <source>
        <dbReference type="Proteomes" id="UP000054123"/>
    </source>
</evidence>
<accession>A0A011NA30</accession>
<sequence>MACATRRTSRFDRSLYFSRARIMTVITIILMASVTYLTRILGFLAVQRMNLSKKAMSVLEAAPGCVLISVIAPRFVAENPVELAALAISLFAASRYSLLTTVLVAIIATGGLRALFG</sequence>
<dbReference type="STRING" id="1122190.GCA_000621105_01819"/>
<dbReference type="Pfam" id="PF05437">
    <property type="entry name" value="AzlD"/>
    <property type="match status" value="1"/>
</dbReference>
<feature type="transmembrane region" description="Helical" evidence="1">
    <location>
        <begin position="20"/>
        <end position="46"/>
    </location>
</feature>
<organism evidence="2 3">
    <name type="scientific">Mannheimia granulomatis</name>
    <dbReference type="NCBI Taxonomy" id="85402"/>
    <lineage>
        <taxon>Bacteria</taxon>
        <taxon>Pseudomonadati</taxon>
        <taxon>Pseudomonadota</taxon>
        <taxon>Gammaproteobacteria</taxon>
        <taxon>Pasteurellales</taxon>
        <taxon>Pasteurellaceae</taxon>
        <taxon>Mannheimia</taxon>
    </lineage>
</organism>
<feature type="transmembrane region" description="Helical" evidence="1">
    <location>
        <begin position="96"/>
        <end position="116"/>
    </location>
</feature>
<dbReference type="Proteomes" id="UP000054123">
    <property type="component" value="Unassembled WGS sequence"/>
</dbReference>
<keyword evidence="3" id="KW-1185">Reference proteome</keyword>
<evidence type="ECO:0000313" key="2">
    <source>
        <dbReference type="EMBL" id="EXI61447.1"/>
    </source>
</evidence>
<comment type="caution">
    <text evidence="2">The sequence shown here is derived from an EMBL/GenBank/DDBJ whole genome shotgun (WGS) entry which is preliminary data.</text>
</comment>
<proteinExistence type="predicted"/>
<dbReference type="PATRIC" id="fig|1450449.3.peg.2177"/>
<dbReference type="AlphaFoldDB" id="A0A011NA30"/>
<dbReference type="EMBL" id="JANJ01000008">
    <property type="protein sequence ID" value="EXI61447.1"/>
    <property type="molecule type" value="Genomic_DNA"/>
</dbReference>
<feature type="transmembrane region" description="Helical" evidence="1">
    <location>
        <begin position="58"/>
        <end position="76"/>
    </location>
</feature>
<keyword evidence="1" id="KW-0812">Transmembrane</keyword>
<evidence type="ECO:0000256" key="1">
    <source>
        <dbReference type="SAM" id="Phobius"/>
    </source>
</evidence>
<dbReference type="InterPro" id="IPR008407">
    <property type="entry name" value="Brnchd-chn_aa_trnsp_AzlD"/>
</dbReference>
<gene>
    <name evidence="2" type="ORF">AK33_10905</name>
</gene>
<name>A0A011NA30_9PAST</name>
<reference evidence="2 3" key="1">
    <citation type="journal article" date="2014" name="Genome Announc.">
        <title>Genome Sequence of a Presumptive Mannheimia haemolytica Strain with an A1/A6-Cross-Reactive Serotype from a White-Tailed Deer (Odocoileus virginianus).</title>
        <authorList>
            <person name="Lawrence P.K."/>
            <person name="Bey R.F."/>
            <person name="Wiener B."/>
            <person name="Kittichotirat W."/>
            <person name="Bumgarner R.E."/>
        </authorList>
    </citation>
    <scope>NUCLEOTIDE SEQUENCE [LARGE SCALE GENOMIC DNA]</scope>
    <source>
        <strain evidence="2 3">PKL10</strain>
    </source>
</reference>
<keyword evidence="1" id="KW-0472">Membrane</keyword>